<dbReference type="FunFam" id="1.10.472.10:FF:000001">
    <property type="entry name" value="G2/mitotic-specific cyclin"/>
    <property type="match status" value="1"/>
</dbReference>
<dbReference type="AlphaFoldDB" id="A0A2C9JWT8"/>
<keyword evidence="2" id="KW-0498">Mitosis</keyword>
<evidence type="ECO:0000313" key="9">
    <source>
        <dbReference type="EnsemblMetazoa" id="BGLB009284-PB"/>
    </source>
</evidence>
<dbReference type="Proteomes" id="UP000076420">
    <property type="component" value="Unassembled WGS sequence"/>
</dbReference>
<dbReference type="InterPro" id="IPR039361">
    <property type="entry name" value="Cyclin"/>
</dbReference>
<evidence type="ECO:0000256" key="6">
    <source>
        <dbReference type="SAM" id="MobiDB-lite"/>
    </source>
</evidence>
<evidence type="ECO:0000256" key="5">
    <source>
        <dbReference type="RuleBase" id="RU000383"/>
    </source>
</evidence>
<evidence type="ECO:0000313" key="10">
    <source>
        <dbReference type="Proteomes" id="UP000076420"/>
    </source>
</evidence>
<keyword evidence="4" id="KW-0131">Cell cycle</keyword>
<dbReference type="InterPro" id="IPR013763">
    <property type="entry name" value="Cyclin-like_dom"/>
</dbReference>
<evidence type="ECO:0000259" key="8">
    <source>
        <dbReference type="SMART" id="SM01332"/>
    </source>
</evidence>
<dbReference type="PIRSF" id="PIRSF001771">
    <property type="entry name" value="Cyclin_A_B_D_E"/>
    <property type="match status" value="1"/>
</dbReference>
<dbReference type="GO" id="GO:0044772">
    <property type="term" value="P:mitotic cell cycle phase transition"/>
    <property type="evidence" value="ECO:0007669"/>
    <property type="project" value="InterPro"/>
</dbReference>
<dbReference type="InterPro" id="IPR046965">
    <property type="entry name" value="Cyclin_A/B-like"/>
</dbReference>
<organism evidence="9 10">
    <name type="scientific">Biomphalaria glabrata</name>
    <name type="common">Bloodfluke planorb</name>
    <name type="synonym">Freshwater snail</name>
    <dbReference type="NCBI Taxonomy" id="6526"/>
    <lineage>
        <taxon>Eukaryota</taxon>
        <taxon>Metazoa</taxon>
        <taxon>Spiralia</taxon>
        <taxon>Lophotrochozoa</taxon>
        <taxon>Mollusca</taxon>
        <taxon>Gastropoda</taxon>
        <taxon>Heterobranchia</taxon>
        <taxon>Euthyneura</taxon>
        <taxon>Panpulmonata</taxon>
        <taxon>Hygrophila</taxon>
        <taxon>Lymnaeoidea</taxon>
        <taxon>Planorbidae</taxon>
        <taxon>Biomphalaria</taxon>
    </lineage>
</organism>
<feature type="domain" description="Cyclin-like" evidence="7">
    <location>
        <begin position="317"/>
        <end position="400"/>
    </location>
</feature>
<dbReference type="Gene3D" id="1.10.472.10">
    <property type="entry name" value="Cyclin-like"/>
    <property type="match status" value="2"/>
</dbReference>
<evidence type="ECO:0000256" key="2">
    <source>
        <dbReference type="ARBA" id="ARBA00022776"/>
    </source>
</evidence>
<dbReference type="GO" id="GO:0051301">
    <property type="term" value="P:cell division"/>
    <property type="evidence" value="ECO:0007669"/>
    <property type="project" value="UniProtKB-KW"/>
</dbReference>
<dbReference type="InterPro" id="IPR006671">
    <property type="entry name" value="Cyclin_N"/>
</dbReference>
<dbReference type="VEuPathDB" id="VectorBase:BGLAX_036944"/>
<gene>
    <name evidence="9" type="primary">106071160</name>
</gene>
<dbReference type="GO" id="GO:0016538">
    <property type="term" value="F:cyclin-dependent protein serine/threonine kinase regulator activity"/>
    <property type="evidence" value="ECO:0007669"/>
    <property type="project" value="InterPro"/>
</dbReference>
<dbReference type="InterPro" id="IPR036915">
    <property type="entry name" value="Cyclin-like_sf"/>
</dbReference>
<dbReference type="SUPFAM" id="SSF47954">
    <property type="entry name" value="Cyclin-like"/>
    <property type="match status" value="2"/>
</dbReference>
<reference evidence="9" key="1">
    <citation type="submission" date="2020-05" db="UniProtKB">
        <authorList>
            <consortium name="EnsemblMetazoa"/>
        </authorList>
    </citation>
    <scope>IDENTIFICATION</scope>
    <source>
        <strain evidence="9">BB02</strain>
    </source>
</reference>
<dbReference type="SMART" id="SM00385">
    <property type="entry name" value="CYCLIN"/>
    <property type="match status" value="2"/>
</dbReference>
<evidence type="ECO:0000256" key="4">
    <source>
        <dbReference type="ARBA" id="ARBA00023306"/>
    </source>
</evidence>
<feature type="compositionally biased region" description="Polar residues" evidence="6">
    <location>
        <begin position="1"/>
        <end position="11"/>
    </location>
</feature>
<keyword evidence="3 5" id="KW-0195">Cyclin</keyword>
<dbReference type="Pfam" id="PF00134">
    <property type="entry name" value="Cyclin_N"/>
    <property type="match status" value="1"/>
</dbReference>
<accession>A0A2C9JWT8</accession>
<dbReference type="OrthoDB" id="6272950at2759"/>
<sequence>MAAQSGVTTRLQSRKAREMASRHGKEVKRKTKDKLVDIEEENSIGAQYSRRSFPLQHVNDHCFKEIKKTSKTESSAKQKRTLSVIGENTEKGQNAGQKSLQQQRVISKIKSGNSKYRQVKDDLLLVDDLELFKASHDATSVFPMDTEVYASVDTSMMEVSRGVPYDVDDIDFDPNCLKTTVYSQDIIKYMMYLESRNVLKPDFLNNSPSITTKMRGVLMDWLLQVQNHEELKDETLHLCVDLIDRFLSVVNVEMPKLQLVGISCLLIASKFIERFSPEVSTLCYLTDNTFVKSEVLLYERLILSTLKFDLSKPVCVTFLDRFLQAHNHPIEVEYLAKYLLDLTITSAHLMPILPSLKAAAALYLSRLLLLDRVPVWTRNLHYYTSYSQESLMDMVTEMVNLLLKVRASKNQGAKNKYNTEHYKFISTINRVADVEWSLLSQFGDARDAIQ</sequence>
<proteinExistence type="inferred from homology"/>
<dbReference type="InterPro" id="IPR048258">
    <property type="entry name" value="Cyclins_cyclin-box"/>
</dbReference>
<evidence type="ECO:0000256" key="3">
    <source>
        <dbReference type="ARBA" id="ARBA00023127"/>
    </source>
</evidence>
<protein>
    <submittedName>
        <fullName evidence="9">Uncharacterized protein</fullName>
    </submittedName>
</protein>
<comment type="similarity">
    <text evidence="5">Belongs to the cyclin family.</text>
</comment>
<dbReference type="SMART" id="SM01332">
    <property type="entry name" value="Cyclin_C"/>
    <property type="match status" value="1"/>
</dbReference>
<dbReference type="EnsemblMetazoa" id="BGLB009284-RB">
    <property type="protein sequence ID" value="BGLB009284-PB"/>
    <property type="gene ID" value="BGLB009284"/>
</dbReference>
<evidence type="ECO:0000256" key="1">
    <source>
        <dbReference type="ARBA" id="ARBA00022618"/>
    </source>
</evidence>
<dbReference type="STRING" id="6526.A0A2C9JWT8"/>
<dbReference type="InterPro" id="IPR004367">
    <property type="entry name" value="Cyclin_C-dom"/>
</dbReference>
<feature type="domain" description="Cyclin C-terminal" evidence="8">
    <location>
        <begin position="313"/>
        <end position="431"/>
    </location>
</feature>
<feature type="compositionally biased region" description="Basic and acidic residues" evidence="6">
    <location>
        <begin position="15"/>
        <end position="24"/>
    </location>
</feature>
<dbReference type="Pfam" id="PF02984">
    <property type="entry name" value="Cyclin_C"/>
    <property type="match status" value="1"/>
</dbReference>
<dbReference type="KEGG" id="bgt:106071160"/>
<feature type="region of interest" description="Disordered" evidence="6">
    <location>
        <begin position="1"/>
        <end position="31"/>
    </location>
</feature>
<dbReference type="PANTHER" id="PTHR10177">
    <property type="entry name" value="CYCLINS"/>
    <property type="match status" value="1"/>
</dbReference>
<name>A0A2C9JWT8_BIOGL</name>
<feature type="domain" description="Cyclin-like" evidence="7">
    <location>
        <begin position="220"/>
        <end position="304"/>
    </location>
</feature>
<evidence type="ECO:0000259" key="7">
    <source>
        <dbReference type="SMART" id="SM00385"/>
    </source>
</evidence>
<dbReference type="PROSITE" id="PS00292">
    <property type="entry name" value="CYCLINS"/>
    <property type="match status" value="1"/>
</dbReference>
<keyword evidence="1" id="KW-0132">Cell division</keyword>
<dbReference type="VEuPathDB" id="VectorBase:BGLB009284"/>